<dbReference type="EMBL" id="JAJFAZ020000003">
    <property type="protein sequence ID" value="KAI5338178.1"/>
    <property type="molecule type" value="Genomic_DNA"/>
</dbReference>
<sequence length="238" mass="27077">MSTDSSQYDLPRYTSHCPKLFSAKNPTPLTHPSFVAVAMRLLEGCQNCEEESLVYTSLAHEGEGAKRLCRVPCYWKLQGHRSRNLGIRASILVFWQYPCGINKGWSDWVDRELRDPSTCDILCWTGVLDAIFLSKACDIHIEAKMLRHVVPSNAKEGSEFLELLDGVENFIFRLYFVQLEEFKHVPLYANTDGLVEAPVMMAQGHHLRKDALLSVACMPPFADIRRDHLEASVHYSPH</sequence>
<keyword evidence="2" id="KW-1185">Reference proteome</keyword>
<dbReference type="AlphaFoldDB" id="A0AAD4W7B4"/>
<name>A0AAD4W7B4_PRUDU</name>
<dbReference type="Proteomes" id="UP001054821">
    <property type="component" value="Chromosome 3"/>
</dbReference>
<organism evidence="1 2">
    <name type="scientific">Prunus dulcis</name>
    <name type="common">Almond</name>
    <name type="synonym">Amygdalus dulcis</name>
    <dbReference type="NCBI Taxonomy" id="3755"/>
    <lineage>
        <taxon>Eukaryota</taxon>
        <taxon>Viridiplantae</taxon>
        <taxon>Streptophyta</taxon>
        <taxon>Embryophyta</taxon>
        <taxon>Tracheophyta</taxon>
        <taxon>Spermatophyta</taxon>
        <taxon>Magnoliopsida</taxon>
        <taxon>eudicotyledons</taxon>
        <taxon>Gunneridae</taxon>
        <taxon>Pentapetalae</taxon>
        <taxon>rosids</taxon>
        <taxon>fabids</taxon>
        <taxon>Rosales</taxon>
        <taxon>Rosaceae</taxon>
        <taxon>Amygdaloideae</taxon>
        <taxon>Amygdaleae</taxon>
        <taxon>Prunus</taxon>
    </lineage>
</organism>
<gene>
    <name evidence="1" type="ORF">L3X38_017449</name>
</gene>
<proteinExistence type="predicted"/>
<comment type="caution">
    <text evidence="1">The sequence shown here is derived from an EMBL/GenBank/DDBJ whole genome shotgun (WGS) entry which is preliminary data.</text>
</comment>
<evidence type="ECO:0000313" key="2">
    <source>
        <dbReference type="Proteomes" id="UP001054821"/>
    </source>
</evidence>
<reference evidence="1 2" key="1">
    <citation type="journal article" date="2022" name="G3 (Bethesda)">
        <title>Whole-genome sequence and methylome profiling of the almond [Prunus dulcis (Mill.) D.A. Webb] cultivar 'Nonpareil'.</title>
        <authorList>
            <person name="D'Amico-Willman K.M."/>
            <person name="Ouma W.Z."/>
            <person name="Meulia T."/>
            <person name="Sideli G.M."/>
            <person name="Gradziel T.M."/>
            <person name="Fresnedo-Ramirez J."/>
        </authorList>
    </citation>
    <scope>NUCLEOTIDE SEQUENCE [LARGE SCALE GENOMIC DNA]</scope>
    <source>
        <strain evidence="1">Clone GOH B32 T37-40</strain>
    </source>
</reference>
<accession>A0AAD4W7B4</accession>
<evidence type="ECO:0000313" key="1">
    <source>
        <dbReference type="EMBL" id="KAI5338178.1"/>
    </source>
</evidence>
<protein>
    <submittedName>
        <fullName evidence="1">Uncharacterized protein</fullName>
    </submittedName>
</protein>